<evidence type="ECO:0000256" key="3">
    <source>
        <dbReference type="ARBA" id="ARBA00023027"/>
    </source>
</evidence>
<dbReference type="InterPro" id="IPR044516">
    <property type="entry name" value="UXS-like"/>
</dbReference>
<sequence>MDLRRTDGRDRRDPSLVFSDFYHFLMPSAPIFDRRNVLVTGGAGFIGSFLCERLLRDSKVICLDNFSTSQQSNISHLLKNPDFEFIRADVNAPVDLAAYPELERFKVRLQGVQEVYHLACPTSPKNFDRFRKDTLRSNSIGMSNMLELAVGYGAKFFQASSSVVYGLRPEDGHPFREDEYGSFDHLTPRGCYDEGKRFAETSCATYHDVHGLDVRIGRIFRTYGPRQPLSDGHMIPDFVLDAIDGRDLVIYGDDSFRSSLIYVSDVVDGIMRLMSLPEDPGPLNIGSDYDIKLSDVAAKIMEMTGSQSNVVYRERLPFMRELGLPDLTKIKERTGWIPLVSLEQGLKKTVEYTVAYKDILRPPFAL</sequence>
<accession>A0A2M7QA59</accession>
<dbReference type="GO" id="GO:0033320">
    <property type="term" value="P:UDP-D-xylose biosynthetic process"/>
    <property type="evidence" value="ECO:0007669"/>
    <property type="project" value="UniProtKB-UniPathway"/>
</dbReference>
<dbReference type="SUPFAM" id="SSF51735">
    <property type="entry name" value="NAD(P)-binding Rossmann-fold domains"/>
    <property type="match status" value="1"/>
</dbReference>
<dbReference type="InterPro" id="IPR036291">
    <property type="entry name" value="NAD(P)-bd_dom_sf"/>
</dbReference>
<dbReference type="GO" id="GO:0005737">
    <property type="term" value="C:cytoplasm"/>
    <property type="evidence" value="ECO:0007669"/>
    <property type="project" value="TreeGrafter"/>
</dbReference>
<dbReference type="EMBL" id="PFLC01000051">
    <property type="protein sequence ID" value="PIY62154.1"/>
    <property type="molecule type" value="Genomic_DNA"/>
</dbReference>
<gene>
    <name evidence="6" type="ORF">COY93_03710</name>
</gene>
<dbReference type="Gene3D" id="3.40.50.720">
    <property type="entry name" value="NAD(P)-binding Rossmann-like Domain"/>
    <property type="match status" value="1"/>
</dbReference>
<name>A0A2M7QA59_9BACT</name>
<evidence type="ECO:0000256" key="1">
    <source>
        <dbReference type="ARBA" id="ARBA00001911"/>
    </source>
</evidence>
<dbReference type="GO" id="GO:0042732">
    <property type="term" value="P:D-xylose metabolic process"/>
    <property type="evidence" value="ECO:0007669"/>
    <property type="project" value="InterPro"/>
</dbReference>
<evidence type="ECO:0000313" key="6">
    <source>
        <dbReference type="EMBL" id="PIY62154.1"/>
    </source>
</evidence>
<keyword evidence="4" id="KW-0456">Lyase</keyword>
<comment type="caution">
    <text evidence="6">The sequence shown here is derived from an EMBL/GenBank/DDBJ whole genome shotgun (WGS) entry which is preliminary data.</text>
</comment>
<dbReference type="AlphaFoldDB" id="A0A2M7QA59"/>
<organism evidence="6 7">
    <name type="scientific">Candidatus Uhrbacteria bacterium CG_4_10_14_0_8_um_filter_58_22</name>
    <dbReference type="NCBI Taxonomy" id="1975029"/>
    <lineage>
        <taxon>Bacteria</taxon>
        <taxon>Candidatus Uhriibacteriota</taxon>
    </lineage>
</organism>
<dbReference type="Proteomes" id="UP000230973">
    <property type="component" value="Unassembled WGS sequence"/>
</dbReference>
<feature type="domain" description="NAD-dependent epimerase/dehydratase" evidence="5">
    <location>
        <begin position="37"/>
        <end position="286"/>
    </location>
</feature>
<keyword evidence="3" id="KW-0520">NAD</keyword>
<evidence type="ECO:0000256" key="4">
    <source>
        <dbReference type="ARBA" id="ARBA00023239"/>
    </source>
</evidence>
<evidence type="ECO:0000259" key="5">
    <source>
        <dbReference type="Pfam" id="PF01370"/>
    </source>
</evidence>
<keyword evidence="2" id="KW-0210">Decarboxylase</keyword>
<comment type="cofactor">
    <cofactor evidence="1">
        <name>NAD(+)</name>
        <dbReference type="ChEBI" id="CHEBI:57540"/>
    </cofactor>
</comment>
<dbReference type="InterPro" id="IPR001509">
    <property type="entry name" value="Epimerase_deHydtase"/>
</dbReference>
<evidence type="ECO:0000256" key="2">
    <source>
        <dbReference type="ARBA" id="ARBA00022793"/>
    </source>
</evidence>
<protein>
    <submittedName>
        <fullName evidence="6">NAD-dependent dehydratase</fullName>
    </submittedName>
</protein>
<dbReference type="UniPathway" id="UPA00796">
    <property type="reaction ID" value="UER00771"/>
</dbReference>
<dbReference type="Pfam" id="PF01370">
    <property type="entry name" value="Epimerase"/>
    <property type="match status" value="1"/>
</dbReference>
<proteinExistence type="predicted"/>
<reference evidence="7" key="1">
    <citation type="submission" date="2017-09" db="EMBL/GenBank/DDBJ databases">
        <title>Depth-based differentiation of microbial function through sediment-hosted aquifers and enrichment of novel symbionts in the deep terrestrial subsurface.</title>
        <authorList>
            <person name="Probst A.J."/>
            <person name="Ladd B."/>
            <person name="Jarett J.K."/>
            <person name="Geller-Mcgrath D.E."/>
            <person name="Sieber C.M.K."/>
            <person name="Emerson J.B."/>
            <person name="Anantharaman K."/>
            <person name="Thomas B.C."/>
            <person name="Malmstrom R."/>
            <person name="Stieglmeier M."/>
            <person name="Klingl A."/>
            <person name="Woyke T."/>
            <person name="Ryan C.M."/>
            <person name="Banfield J.F."/>
        </authorList>
    </citation>
    <scope>NUCLEOTIDE SEQUENCE [LARGE SCALE GENOMIC DNA]</scope>
</reference>
<dbReference type="PANTHER" id="PTHR43078:SF6">
    <property type="entry name" value="UDP-GLUCURONIC ACID DECARBOXYLASE 1"/>
    <property type="match status" value="1"/>
</dbReference>
<dbReference type="GO" id="GO:0070403">
    <property type="term" value="F:NAD+ binding"/>
    <property type="evidence" value="ECO:0007669"/>
    <property type="project" value="InterPro"/>
</dbReference>
<dbReference type="GO" id="GO:0048040">
    <property type="term" value="F:UDP-glucuronate decarboxylase activity"/>
    <property type="evidence" value="ECO:0007669"/>
    <property type="project" value="TreeGrafter"/>
</dbReference>
<evidence type="ECO:0000313" key="7">
    <source>
        <dbReference type="Proteomes" id="UP000230973"/>
    </source>
</evidence>
<dbReference type="PANTHER" id="PTHR43078">
    <property type="entry name" value="UDP-GLUCURONIC ACID DECARBOXYLASE-RELATED"/>
    <property type="match status" value="1"/>
</dbReference>